<gene>
    <name evidence="2" type="ORF">BJ983_000101</name>
</gene>
<feature type="transmembrane region" description="Helical" evidence="1">
    <location>
        <begin position="509"/>
        <end position="530"/>
    </location>
</feature>
<feature type="transmembrane region" description="Helical" evidence="1">
    <location>
        <begin position="443"/>
        <end position="464"/>
    </location>
</feature>
<protein>
    <submittedName>
        <fullName evidence="2">Uncharacterized protein</fullName>
    </submittedName>
</protein>
<feature type="transmembrane region" description="Helical" evidence="1">
    <location>
        <begin position="280"/>
        <end position="300"/>
    </location>
</feature>
<dbReference type="Proteomes" id="UP000535890">
    <property type="component" value="Unassembled WGS sequence"/>
</dbReference>
<evidence type="ECO:0000313" key="3">
    <source>
        <dbReference type="Proteomes" id="UP000535890"/>
    </source>
</evidence>
<feature type="transmembrane region" description="Helical" evidence="1">
    <location>
        <begin position="233"/>
        <end position="250"/>
    </location>
</feature>
<accession>A0A7Y9J3U1</accession>
<comment type="caution">
    <text evidence="2">The sequence shown here is derived from an EMBL/GenBank/DDBJ whole genome shotgun (WGS) entry which is preliminary data.</text>
</comment>
<dbReference type="RefSeq" id="WP_179792005.1">
    <property type="nucleotide sequence ID" value="NZ_BAABHP010000012.1"/>
</dbReference>
<feature type="transmembrane region" description="Helical" evidence="1">
    <location>
        <begin position="256"/>
        <end position="273"/>
    </location>
</feature>
<evidence type="ECO:0000256" key="1">
    <source>
        <dbReference type="SAM" id="Phobius"/>
    </source>
</evidence>
<feature type="transmembrane region" description="Helical" evidence="1">
    <location>
        <begin position="476"/>
        <end position="497"/>
    </location>
</feature>
<feature type="transmembrane region" description="Helical" evidence="1">
    <location>
        <begin position="181"/>
        <end position="198"/>
    </location>
</feature>
<dbReference type="EMBL" id="JACCBN010000001">
    <property type="protein sequence ID" value="NYD33999.1"/>
    <property type="molecule type" value="Genomic_DNA"/>
</dbReference>
<feature type="transmembrane region" description="Helical" evidence="1">
    <location>
        <begin position="154"/>
        <end position="174"/>
    </location>
</feature>
<name>A0A7Y9J3U1_9PSEU</name>
<organism evidence="2 3">
    <name type="scientific">Actinomycetospora corticicola</name>
    <dbReference type="NCBI Taxonomy" id="663602"/>
    <lineage>
        <taxon>Bacteria</taxon>
        <taxon>Bacillati</taxon>
        <taxon>Actinomycetota</taxon>
        <taxon>Actinomycetes</taxon>
        <taxon>Pseudonocardiales</taxon>
        <taxon>Pseudonocardiaceae</taxon>
        <taxon>Actinomycetospora</taxon>
    </lineage>
</organism>
<reference evidence="2 3" key="1">
    <citation type="submission" date="2020-07" db="EMBL/GenBank/DDBJ databases">
        <title>Sequencing the genomes of 1000 actinobacteria strains.</title>
        <authorList>
            <person name="Klenk H.-P."/>
        </authorList>
    </citation>
    <scope>NUCLEOTIDE SEQUENCE [LARGE SCALE GENOMIC DNA]</scope>
    <source>
        <strain evidence="2 3">DSM 45772</strain>
    </source>
</reference>
<sequence length="538" mass="54883">MIPESISYGRRIDLTTFPARDRRGTAARHGLRTAAGELRDAALAVPRAVAVPVAIGLSTALATLFGLALRIGLVTLPGLGGGLIGAGDNGDAFRLFCTAGLTPDTPSRVSLWRGVVVTAFTTGAEPCTAAPSAAAALLRLVVPGGPGTWSLTSYAWLLAGIAALVVGIGAAALATVRPWRAALVALPLVGLLGATWWSRFLVSLYAEPTALVATVAVLVGLLVVAATRPEDRGQRLTALVLVGLGGLVGATAKPGFLPIGLVAAGCAAMVVVRSTSRRRVWRLAGPLVAVALLGAAAYPVHAAMQGQDRSYAAVNAHNLIFTAVMPEVGPDVVAPAVGLPPGAAAHSGEGYYWAGGLGIPGWATAVGDRPDAARDEARTLLLEHPGAFATMVGRGLTATLRPQLTYLPSAPFGTAPEHFEGRTIYPEAGPQTGLLVRWLDAIALGWLPLAVVAVALGAAAATLLPRVRRGDPLVVGLVRVAGATALLGLGIVTLAVAGDGYYELSKHVWLGSYLVLTAGVTGLAAAAAGLTTRYRRRS</sequence>
<feature type="transmembrane region" description="Helical" evidence="1">
    <location>
        <begin position="204"/>
        <end position="226"/>
    </location>
</feature>
<keyword evidence="1" id="KW-1133">Transmembrane helix</keyword>
<proteinExistence type="predicted"/>
<feature type="transmembrane region" description="Helical" evidence="1">
    <location>
        <begin position="48"/>
        <end position="69"/>
    </location>
</feature>
<dbReference type="AlphaFoldDB" id="A0A7Y9J3U1"/>
<evidence type="ECO:0000313" key="2">
    <source>
        <dbReference type="EMBL" id="NYD33999.1"/>
    </source>
</evidence>
<keyword evidence="1" id="KW-0812">Transmembrane</keyword>
<keyword evidence="3" id="KW-1185">Reference proteome</keyword>
<keyword evidence="1" id="KW-0472">Membrane</keyword>